<dbReference type="InterPro" id="IPR025671">
    <property type="entry name" value="HXXEE"/>
</dbReference>
<protein>
    <submittedName>
        <fullName evidence="2">HXXEE domain-containing protein</fullName>
    </submittedName>
</protein>
<keyword evidence="3" id="KW-1185">Reference proteome</keyword>
<evidence type="ECO:0000313" key="3">
    <source>
        <dbReference type="Proteomes" id="UP001597183"/>
    </source>
</evidence>
<dbReference type="EMBL" id="JBHTMK010000052">
    <property type="protein sequence ID" value="MFD1371705.1"/>
    <property type="molecule type" value="Genomic_DNA"/>
</dbReference>
<comment type="caution">
    <text evidence="2">The sequence shown here is derived from an EMBL/GenBank/DDBJ whole genome shotgun (WGS) entry which is preliminary data.</text>
</comment>
<dbReference type="Pfam" id="PF13787">
    <property type="entry name" value="HXXEE"/>
    <property type="match status" value="1"/>
</dbReference>
<proteinExistence type="predicted"/>
<keyword evidence="1" id="KW-0812">Transmembrane</keyword>
<dbReference type="RefSeq" id="WP_317791159.1">
    <property type="nucleotide sequence ID" value="NZ_AP028461.1"/>
</dbReference>
<sequence length="72" mass="7701">MFGWHGVVHVGQALLVRGYVPGLVTAVVLVVPYAILTRRHLRPAPVPTRTVVVVAVAAVALTVLAQVLSRRL</sequence>
<feature type="transmembrane region" description="Helical" evidence="1">
    <location>
        <begin position="18"/>
        <end position="36"/>
    </location>
</feature>
<organism evidence="2 3">
    <name type="scientific">Actinoplanes sichuanensis</name>
    <dbReference type="NCBI Taxonomy" id="512349"/>
    <lineage>
        <taxon>Bacteria</taxon>
        <taxon>Bacillati</taxon>
        <taxon>Actinomycetota</taxon>
        <taxon>Actinomycetes</taxon>
        <taxon>Micromonosporales</taxon>
        <taxon>Micromonosporaceae</taxon>
        <taxon>Actinoplanes</taxon>
    </lineage>
</organism>
<dbReference type="Proteomes" id="UP001597183">
    <property type="component" value="Unassembled WGS sequence"/>
</dbReference>
<feature type="transmembrane region" description="Helical" evidence="1">
    <location>
        <begin position="48"/>
        <end position="68"/>
    </location>
</feature>
<evidence type="ECO:0000256" key="1">
    <source>
        <dbReference type="SAM" id="Phobius"/>
    </source>
</evidence>
<gene>
    <name evidence="2" type="ORF">ACFQ5G_40770</name>
</gene>
<reference evidence="3" key="1">
    <citation type="journal article" date="2019" name="Int. J. Syst. Evol. Microbiol.">
        <title>The Global Catalogue of Microorganisms (GCM) 10K type strain sequencing project: providing services to taxonomists for standard genome sequencing and annotation.</title>
        <authorList>
            <consortium name="The Broad Institute Genomics Platform"/>
            <consortium name="The Broad Institute Genome Sequencing Center for Infectious Disease"/>
            <person name="Wu L."/>
            <person name="Ma J."/>
        </authorList>
    </citation>
    <scope>NUCLEOTIDE SEQUENCE [LARGE SCALE GENOMIC DNA]</scope>
    <source>
        <strain evidence="3">CCM 7526</strain>
    </source>
</reference>
<keyword evidence="1" id="KW-1133">Transmembrane helix</keyword>
<accession>A0ABW4AN77</accession>
<name>A0ABW4AN77_9ACTN</name>
<evidence type="ECO:0000313" key="2">
    <source>
        <dbReference type="EMBL" id="MFD1371705.1"/>
    </source>
</evidence>
<keyword evidence="1" id="KW-0472">Membrane</keyword>